<dbReference type="AlphaFoldDB" id="A0A0F9KNY7"/>
<dbReference type="EMBL" id="LAZR01007655">
    <property type="protein sequence ID" value="KKM83844.1"/>
    <property type="molecule type" value="Genomic_DNA"/>
</dbReference>
<sequence length="95" mass="11457">MNKKINENKTECFNCSTPKHLLYSVSPKLLCKRCYSKYRRYLFELFTDILKNSKTRWVYSNEQIKYFKSYSLTELKYLIQCHFALATAIYLMGLK</sequence>
<proteinExistence type="predicted"/>
<protein>
    <submittedName>
        <fullName evidence="1">Uncharacterized protein</fullName>
    </submittedName>
</protein>
<gene>
    <name evidence="1" type="ORF">LCGC14_1305200</name>
</gene>
<accession>A0A0F9KNY7</accession>
<organism evidence="1">
    <name type="scientific">marine sediment metagenome</name>
    <dbReference type="NCBI Taxonomy" id="412755"/>
    <lineage>
        <taxon>unclassified sequences</taxon>
        <taxon>metagenomes</taxon>
        <taxon>ecological metagenomes</taxon>
    </lineage>
</organism>
<evidence type="ECO:0000313" key="1">
    <source>
        <dbReference type="EMBL" id="KKM83844.1"/>
    </source>
</evidence>
<name>A0A0F9KNY7_9ZZZZ</name>
<comment type="caution">
    <text evidence="1">The sequence shown here is derived from an EMBL/GenBank/DDBJ whole genome shotgun (WGS) entry which is preliminary data.</text>
</comment>
<reference evidence="1" key="1">
    <citation type="journal article" date="2015" name="Nature">
        <title>Complex archaea that bridge the gap between prokaryotes and eukaryotes.</title>
        <authorList>
            <person name="Spang A."/>
            <person name="Saw J.H."/>
            <person name="Jorgensen S.L."/>
            <person name="Zaremba-Niedzwiedzka K."/>
            <person name="Martijn J."/>
            <person name="Lind A.E."/>
            <person name="van Eijk R."/>
            <person name="Schleper C."/>
            <person name="Guy L."/>
            <person name="Ettema T.J."/>
        </authorList>
    </citation>
    <scope>NUCLEOTIDE SEQUENCE</scope>
</reference>